<dbReference type="InterPro" id="IPR006771">
    <property type="entry name" value="CetA-like"/>
</dbReference>
<dbReference type="Pfam" id="PF04681">
    <property type="entry name" value="Bys1"/>
    <property type="match status" value="1"/>
</dbReference>
<dbReference type="AlphaFoldDB" id="A0A9P6GUI8"/>
<evidence type="ECO:0000313" key="4">
    <source>
        <dbReference type="Proteomes" id="UP000756921"/>
    </source>
</evidence>
<feature type="region of interest" description="Disordered" evidence="1">
    <location>
        <begin position="216"/>
        <end position="249"/>
    </location>
</feature>
<dbReference type="OrthoDB" id="3682664at2759"/>
<sequence length="1045" mass="118926">MVGWVLALSALVALSYSKAIITNNCRKDIYIWSVPEKSDLANNLSISPGKRYEEPWRSGTSVHPGIAIKVSTEQDGIYTGKSEINLQYDVDASDSTKIWIDLATIRGNYFDTATLNTCHGAHKSANVHTEQCSSTDDIELVLCGSARTVPSRDSTPIRFISNCIGLLAERDDPLRPRMCSGRVVGPKRMPMVPDEHKDDWPADPIATVPLKTVMRREAAKHASSQDAEAHNAPCDQNTVAGAPEKATEKSTSSRPLCNILYEAWPDAQCDEKMAQHNAKLFYRDNCGDKTKNMFPGASCEAIRHQMKQIYPDVDDNRLCIYPYLEPLQRFWGTKDNVWDVLNHQDDITEPFLQGKSWTSDDEVCRNPNKKIRHIVKVSGRRCVKPFCDKEGRLGGDCNDVENVLQRISNDAGFDIDWTTDDDACAYKRVATEKRDVNTTAATQHSLNPQVVCIIPAYNTLSRFPYWRSKQDIKNFLQQGGPYHLYDEVIWTSDEEQCQRPNNVLPIETPWKRPCVKPYCHHDCSEVEDAFNDVYRYAGFYGVDWTTDDDADFDPLAYCSRQKHSALALRQDVNVSVGTDHRWNDIRKVCITTANEKLGKYWGANETEARVPKIFPKVFWTEELDDCSPQAIAESRAYHHKLIDKKQRKEKKCVVGCHGKTCKRVKKELNKLSQDVGENWSWTDDEKVCASNITFGPEGPKVDRCIMGENAINKLWEYWGNARGEVMDDVFPGIIWTDDECNLLPYDIAAKKWFNDRRIKGKRIQRCVTPYCKPFNADCSDVEDQLEEVSKNLGRPFDWTTDDDACPKNAVYPANHVLVNRGEPYSPEYCILAFCQLFGYSTEECAGDLDLFEDVLFEQSGARIKLTVNGLACHGPRVNDLPHFPPSLQAKRRSHKVCRKDVCRRSNQSDHDCQKVEHKIRSFLNETMQIDVDFADSPEICDPALAYTSLEELTTFASNSSTAHQDATIFKRDNGSQQKPWYDFQLCDPRIFKVDCDILKRVFYREDFPVEGFHQLGAVCHTSLARGPVYYAFKPYNDSDTTPTKH</sequence>
<feature type="signal peptide" evidence="2">
    <location>
        <begin position="1"/>
        <end position="19"/>
    </location>
</feature>
<feature type="chain" id="PRO_5040501141" evidence="2">
    <location>
        <begin position="20"/>
        <end position="1045"/>
    </location>
</feature>
<dbReference type="PANTHER" id="PTHR36195:SF4">
    <property type="entry name" value="DOMAIN PROTEIN, PUTATIVE (AFU_ORTHOLOGUE AFUA_5G01990)-RELATED"/>
    <property type="match status" value="1"/>
</dbReference>
<evidence type="ECO:0000256" key="2">
    <source>
        <dbReference type="SAM" id="SignalP"/>
    </source>
</evidence>
<gene>
    <name evidence="3" type="ORF">PMIN01_00929</name>
</gene>
<dbReference type="PANTHER" id="PTHR36195">
    <property type="entry name" value="DOMAIN PROTEIN, PUTATIVE (AFU_ORTHOLOGUE AFUA_5G01990)-RELATED-RELATED"/>
    <property type="match status" value="1"/>
</dbReference>
<accession>A0A9P6GUI8</accession>
<protein>
    <submittedName>
        <fullName evidence="3">Bys1 domain-containing protein</fullName>
    </submittedName>
</protein>
<name>A0A9P6GUI8_9PLEO</name>
<evidence type="ECO:0000256" key="1">
    <source>
        <dbReference type="SAM" id="MobiDB-lite"/>
    </source>
</evidence>
<dbReference type="Proteomes" id="UP000756921">
    <property type="component" value="Unassembled WGS sequence"/>
</dbReference>
<proteinExistence type="predicted"/>
<dbReference type="EMBL" id="WJXW01000001">
    <property type="protein sequence ID" value="KAF9741390.1"/>
    <property type="molecule type" value="Genomic_DNA"/>
</dbReference>
<organism evidence="3 4">
    <name type="scientific">Paraphaeosphaeria minitans</name>
    <dbReference type="NCBI Taxonomy" id="565426"/>
    <lineage>
        <taxon>Eukaryota</taxon>
        <taxon>Fungi</taxon>
        <taxon>Dikarya</taxon>
        <taxon>Ascomycota</taxon>
        <taxon>Pezizomycotina</taxon>
        <taxon>Dothideomycetes</taxon>
        <taxon>Pleosporomycetidae</taxon>
        <taxon>Pleosporales</taxon>
        <taxon>Massarineae</taxon>
        <taxon>Didymosphaeriaceae</taxon>
        <taxon>Paraphaeosphaeria</taxon>
    </lineage>
</organism>
<reference evidence="3" key="1">
    <citation type="journal article" date="2020" name="Mol. Plant Microbe Interact.">
        <title>Genome Sequence of the Biocontrol Agent Coniothyrium minitans strain Conio (IMI 134523).</title>
        <authorList>
            <person name="Patel D."/>
            <person name="Shittu T.A."/>
            <person name="Baroncelli R."/>
            <person name="Muthumeenakshi S."/>
            <person name="Osborne T.H."/>
            <person name="Janganan T.K."/>
            <person name="Sreenivasaprasad S."/>
        </authorList>
    </citation>
    <scope>NUCLEOTIDE SEQUENCE</scope>
    <source>
        <strain evidence="3">Conio</strain>
    </source>
</reference>
<keyword evidence="4" id="KW-1185">Reference proteome</keyword>
<keyword evidence="2" id="KW-0732">Signal</keyword>
<evidence type="ECO:0000313" key="3">
    <source>
        <dbReference type="EMBL" id="KAF9741390.1"/>
    </source>
</evidence>
<comment type="caution">
    <text evidence="3">The sequence shown here is derived from an EMBL/GenBank/DDBJ whole genome shotgun (WGS) entry which is preliminary data.</text>
</comment>